<reference evidence="2 3" key="1">
    <citation type="submission" date="2017-03" db="EMBL/GenBank/DDBJ databases">
        <title>Genomes of endolithic fungi from Antarctica.</title>
        <authorList>
            <person name="Coleine C."/>
            <person name="Masonjones S."/>
            <person name="Stajich J.E."/>
        </authorList>
    </citation>
    <scope>NUCLEOTIDE SEQUENCE [LARGE SCALE GENOMIC DNA]</scope>
    <source>
        <strain evidence="2 3">CCFEE 5311</strain>
    </source>
</reference>
<accession>A0A4U0U015</accession>
<dbReference type="EMBL" id="NAJP01000121">
    <property type="protein sequence ID" value="TKA28097.1"/>
    <property type="molecule type" value="Genomic_DNA"/>
</dbReference>
<feature type="region of interest" description="Disordered" evidence="1">
    <location>
        <begin position="499"/>
        <end position="536"/>
    </location>
</feature>
<evidence type="ECO:0000256" key="1">
    <source>
        <dbReference type="SAM" id="MobiDB-lite"/>
    </source>
</evidence>
<comment type="caution">
    <text evidence="2">The sequence shown here is derived from an EMBL/GenBank/DDBJ whole genome shotgun (WGS) entry which is preliminary data.</text>
</comment>
<feature type="compositionally biased region" description="Polar residues" evidence="1">
    <location>
        <begin position="1"/>
        <end position="17"/>
    </location>
</feature>
<feature type="region of interest" description="Disordered" evidence="1">
    <location>
        <begin position="191"/>
        <end position="210"/>
    </location>
</feature>
<feature type="compositionally biased region" description="Acidic residues" evidence="1">
    <location>
        <begin position="405"/>
        <end position="414"/>
    </location>
</feature>
<gene>
    <name evidence="2" type="ORF">B0A54_16069</name>
</gene>
<dbReference type="AlphaFoldDB" id="A0A4U0U015"/>
<dbReference type="Gene3D" id="1.10.287.1490">
    <property type="match status" value="1"/>
</dbReference>
<feature type="compositionally biased region" description="Basic and acidic residues" evidence="1">
    <location>
        <begin position="372"/>
        <end position="389"/>
    </location>
</feature>
<feature type="compositionally biased region" description="Basic and acidic residues" evidence="1">
    <location>
        <begin position="54"/>
        <end position="69"/>
    </location>
</feature>
<name>A0A4U0U015_9PEZI</name>
<feature type="compositionally biased region" description="Low complexity" evidence="1">
    <location>
        <begin position="461"/>
        <end position="473"/>
    </location>
</feature>
<feature type="compositionally biased region" description="Low complexity" evidence="1">
    <location>
        <begin position="73"/>
        <end position="89"/>
    </location>
</feature>
<organism evidence="2 3">
    <name type="scientific">Friedmanniomyces endolithicus</name>
    <dbReference type="NCBI Taxonomy" id="329885"/>
    <lineage>
        <taxon>Eukaryota</taxon>
        <taxon>Fungi</taxon>
        <taxon>Dikarya</taxon>
        <taxon>Ascomycota</taxon>
        <taxon>Pezizomycotina</taxon>
        <taxon>Dothideomycetes</taxon>
        <taxon>Dothideomycetidae</taxon>
        <taxon>Mycosphaerellales</taxon>
        <taxon>Teratosphaeriaceae</taxon>
        <taxon>Friedmanniomyces</taxon>
    </lineage>
</organism>
<sequence length="590" mass="65008">MTFDSSPYRAQTRSKSITMADADGEKAEKLATAKKRFEQLKKEQAKKGKKTAMKKKEDKSGALESKADDVAGEEAAAAAAAPVTEASETLDAAPEDERLAEGGENDAARPLPERQPSVSMQSRQRSESFRQGGPPAIATDLKAGGDPLSPGIEVQDLYKKQAARIEELERENGAYKVQQEEGAARLAKAEEELDGLREGSSGVAELRSRAKDAERLGTELAAAQRQLAQVQTAKSGNRRVSGAGPDFGHELASKTSTIETLELELSNIRSQLLGLQSMLSERNTSIQDIEDRSKATEAVAENYRQELEQLKVSMAFPSDETKEANDDPEALTKRITVLESDLRTANSSLGAAQHRASSLEQKIEALTKMHRDASQASTAKDKELTELRHQLRRRDKPSHVRDASEFELGEEETETGALQTRIRALEAENFDLRRGVWREKRAELQPGMQDDGAEYEDVDLNNSAGNNGGPSSPLVRGSVPRQHSNFQDLITSGISAFTGRPREVSGSIEQRQQQQLQQRQRQQSMSLLSEGDEGEFDAEAFRVAQEEEGKRRIERVREVKRGLEGWREWRVDLVEGRRGSAVGGGEVFEV</sequence>
<proteinExistence type="predicted"/>
<evidence type="ECO:0008006" key="4">
    <source>
        <dbReference type="Google" id="ProtNLM"/>
    </source>
</evidence>
<dbReference type="OrthoDB" id="5413982at2759"/>
<evidence type="ECO:0000313" key="3">
    <source>
        <dbReference type="Proteomes" id="UP000310066"/>
    </source>
</evidence>
<feature type="region of interest" description="Disordered" evidence="1">
    <location>
        <begin position="1"/>
        <end position="152"/>
    </location>
</feature>
<feature type="region of interest" description="Disordered" evidence="1">
    <location>
        <begin position="229"/>
        <end position="248"/>
    </location>
</feature>
<evidence type="ECO:0000313" key="2">
    <source>
        <dbReference type="EMBL" id="TKA28097.1"/>
    </source>
</evidence>
<protein>
    <recommendedName>
        <fullName evidence="4">M protein repeat protein</fullName>
    </recommendedName>
</protein>
<dbReference type="PANTHER" id="PTHR43941">
    <property type="entry name" value="STRUCTURAL MAINTENANCE OF CHROMOSOMES PROTEIN 2"/>
    <property type="match status" value="1"/>
</dbReference>
<feature type="compositionally biased region" description="Low complexity" evidence="1">
    <location>
        <begin position="510"/>
        <end position="529"/>
    </location>
</feature>
<feature type="region of interest" description="Disordered" evidence="1">
    <location>
        <begin position="372"/>
        <end position="415"/>
    </location>
</feature>
<dbReference type="STRING" id="329885.A0A4U0U015"/>
<dbReference type="Proteomes" id="UP000310066">
    <property type="component" value="Unassembled WGS sequence"/>
</dbReference>
<feature type="region of interest" description="Disordered" evidence="1">
    <location>
        <begin position="443"/>
        <end position="479"/>
    </location>
</feature>
<feature type="compositionally biased region" description="Basic and acidic residues" evidence="1">
    <location>
        <begin position="23"/>
        <end position="46"/>
    </location>
</feature>